<dbReference type="Pfam" id="PF13289">
    <property type="entry name" value="SIR2_2"/>
    <property type="match status" value="1"/>
</dbReference>
<name>A0A939NS03_SERMA</name>
<accession>A0A939NS03</accession>
<reference evidence="1" key="1">
    <citation type="submission" date="2021-03" db="EMBL/GenBank/DDBJ databases">
        <title>Molecular epidemiology and mechanisms of colistin and carbapenem resistance in Enterobacteriaceae from clinical isolates, the environment and porcine samples in Pretoria, South Africa.</title>
        <authorList>
            <person name="Bogoshi D."/>
            <person name="Mbelle N.M."/>
            <person name="Naidoo V."/>
            <person name="Osei Sekyere J."/>
        </authorList>
    </citation>
    <scope>NUCLEOTIDE SEQUENCE</scope>
    <source>
        <strain evidence="1">C080</strain>
    </source>
</reference>
<protein>
    <submittedName>
        <fullName evidence="1">Uncharacterized protein</fullName>
    </submittedName>
</protein>
<organism evidence="1">
    <name type="scientific">Serratia marcescens</name>
    <dbReference type="NCBI Taxonomy" id="615"/>
    <lineage>
        <taxon>Bacteria</taxon>
        <taxon>Pseudomonadati</taxon>
        <taxon>Pseudomonadota</taxon>
        <taxon>Gammaproteobacteria</taxon>
        <taxon>Enterobacterales</taxon>
        <taxon>Yersiniaceae</taxon>
        <taxon>Serratia</taxon>
    </lineage>
</organism>
<comment type="caution">
    <text evidence="1">The sequence shown here is derived from an EMBL/GenBank/DDBJ whole genome shotgun (WGS) entry which is preliminary data.</text>
</comment>
<evidence type="ECO:0000313" key="1">
    <source>
        <dbReference type="EMBL" id="MBO2007342.1"/>
    </source>
</evidence>
<dbReference type="EMBL" id="JAGETR010000227">
    <property type="protein sequence ID" value="MBO2007342.1"/>
    <property type="molecule type" value="Genomic_DNA"/>
</dbReference>
<sequence>MAGYKLPLYITTDPSDLLVDALKEQGATPTVRLMKWNEPAEICDANYVNRAPAGPVDEGTETHPIVLKLFGDLSKPESLVLTEDHF</sequence>
<gene>
    <name evidence="1" type="ORF">J4732_21280</name>
</gene>
<proteinExistence type="predicted"/>
<dbReference type="AlphaFoldDB" id="A0A939NS03"/>